<comment type="caution">
    <text evidence="1">The sequence shown here is derived from an EMBL/GenBank/DDBJ whole genome shotgun (WGS) entry which is preliminary data.</text>
</comment>
<proteinExistence type="predicted"/>
<dbReference type="Proteomes" id="UP001159427">
    <property type="component" value="Unassembled WGS sequence"/>
</dbReference>
<evidence type="ECO:0000313" key="1">
    <source>
        <dbReference type="EMBL" id="CAH3028397.1"/>
    </source>
</evidence>
<gene>
    <name evidence="1" type="ORF">PEVE_00033975</name>
</gene>
<reference evidence="1 2" key="1">
    <citation type="submission" date="2022-05" db="EMBL/GenBank/DDBJ databases">
        <authorList>
            <consortium name="Genoscope - CEA"/>
            <person name="William W."/>
        </authorList>
    </citation>
    <scope>NUCLEOTIDE SEQUENCE [LARGE SCALE GENOMIC DNA]</scope>
</reference>
<accession>A0ABN8MFC1</accession>
<keyword evidence="2" id="KW-1185">Reference proteome</keyword>
<name>A0ABN8MFC1_9CNID</name>
<sequence length="371" mass="39088">SRKVYEPLVTISGAGNLIIGNGEELKINTTAPSIVKNNCSSCNYNASHENRSSSSTHSEHLAAVIRFSGNIEFRNGSTVQVFGKYGLSITSQNGHILIETNINMTCTEKVLDKTCLGGFTQSSVGVDDRTSKLLYYGLGPGGFKRGQYRLPWRNSCIPGSSHGGIAPAQSGTKPYSGPAYDQNDTVSLLGGSGGSCLSSTGSVAGGGAIEIKAEKGCIIINAIIKASAQTETDNSKICSGGAGGLIRLKARQVDLREQGKLIVDGGNEKQGSGAVSSLGGGAGGIIQIISPAGRLPLNALSLKRGKKTSSSCKEAVPGYYFVADYSKADNIEMFPDTKPYNWSSRSSQSCPLRYFSVTPTHQGKYQRFKSM</sequence>
<dbReference type="EMBL" id="CALNXI010000509">
    <property type="protein sequence ID" value="CAH3028397.1"/>
    <property type="molecule type" value="Genomic_DNA"/>
</dbReference>
<feature type="non-terminal residue" evidence="1">
    <location>
        <position position="1"/>
    </location>
</feature>
<evidence type="ECO:0000313" key="2">
    <source>
        <dbReference type="Proteomes" id="UP001159427"/>
    </source>
</evidence>
<protein>
    <submittedName>
        <fullName evidence="1">Uncharacterized protein</fullName>
    </submittedName>
</protein>
<organism evidence="1 2">
    <name type="scientific">Porites evermanni</name>
    <dbReference type="NCBI Taxonomy" id="104178"/>
    <lineage>
        <taxon>Eukaryota</taxon>
        <taxon>Metazoa</taxon>
        <taxon>Cnidaria</taxon>
        <taxon>Anthozoa</taxon>
        <taxon>Hexacorallia</taxon>
        <taxon>Scleractinia</taxon>
        <taxon>Fungiina</taxon>
        <taxon>Poritidae</taxon>
        <taxon>Porites</taxon>
    </lineage>
</organism>